<dbReference type="RefSeq" id="WP_149503216.1">
    <property type="nucleotide sequence ID" value="NZ_CP035708.1"/>
</dbReference>
<name>A0A5C1Q1M8_9BURK</name>
<gene>
    <name evidence="8" type="ORF">ABIC99_001530</name>
    <name evidence="9" type="ORF">EWH46_06625</name>
</gene>
<evidence type="ECO:0000256" key="2">
    <source>
        <dbReference type="ARBA" id="ARBA00022475"/>
    </source>
</evidence>
<dbReference type="InterPro" id="IPR051791">
    <property type="entry name" value="Pra-immunoreactive"/>
</dbReference>
<dbReference type="KEGG" id="snn:EWH46_06625"/>
<proteinExistence type="predicted"/>
<accession>A0A5C1Q1M8</accession>
<reference evidence="9 10" key="1">
    <citation type="submission" date="2019-02" db="EMBL/GenBank/DDBJ databases">
        <title>Complete Genome Sequence and Methylome Analysis of Sphaerotilus natans subsp. sulfidivorans D-507.</title>
        <authorList>
            <person name="Fomenkov A."/>
            <person name="Gridneva E."/>
            <person name="Smolyakov D."/>
            <person name="Dubinina G."/>
            <person name="Vincze T."/>
            <person name="Grabovich M."/>
            <person name="Roberts R.J."/>
        </authorList>
    </citation>
    <scope>NUCLEOTIDE SEQUENCE [LARGE SCALE GENOMIC DNA]</scope>
    <source>
        <strain evidence="9 10">D-507</strain>
    </source>
</reference>
<feature type="transmembrane region" description="Helical" evidence="6">
    <location>
        <begin position="31"/>
        <end position="51"/>
    </location>
</feature>
<feature type="transmembrane region" description="Helical" evidence="6">
    <location>
        <begin position="139"/>
        <end position="158"/>
    </location>
</feature>
<evidence type="ECO:0000313" key="9">
    <source>
        <dbReference type="EMBL" id="QEN00484.1"/>
    </source>
</evidence>
<dbReference type="AlphaFoldDB" id="A0A5C1Q1M8"/>
<evidence type="ECO:0000313" key="10">
    <source>
        <dbReference type="Proteomes" id="UP000323522"/>
    </source>
</evidence>
<dbReference type="InterPro" id="IPR010432">
    <property type="entry name" value="RDD"/>
</dbReference>
<keyword evidence="3 6" id="KW-0812">Transmembrane</keyword>
<keyword evidence="2" id="KW-1003">Cell membrane</keyword>
<dbReference type="Pfam" id="PF06271">
    <property type="entry name" value="RDD"/>
    <property type="match status" value="1"/>
</dbReference>
<evidence type="ECO:0000256" key="3">
    <source>
        <dbReference type="ARBA" id="ARBA00022692"/>
    </source>
</evidence>
<feature type="domain" description="RDD" evidence="7">
    <location>
        <begin position="22"/>
        <end position="169"/>
    </location>
</feature>
<dbReference type="Proteomes" id="UP001549111">
    <property type="component" value="Unassembled WGS sequence"/>
</dbReference>
<organism evidence="9 10">
    <name type="scientific">Sphaerotilus sulfidivorans</name>
    <dbReference type="NCBI Taxonomy" id="639200"/>
    <lineage>
        <taxon>Bacteria</taxon>
        <taxon>Pseudomonadati</taxon>
        <taxon>Pseudomonadota</taxon>
        <taxon>Betaproteobacteria</taxon>
        <taxon>Burkholderiales</taxon>
        <taxon>Sphaerotilaceae</taxon>
        <taxon>Sphaerotilus</taxon>
    </lineage>
</organism>
<reference evidence="8 11" key="2">
    <citation type="submission" date="2024-06" db="EMBL/GenBank/DDBJ databases">
        <title>Genomic Encyclopedia of Type Strains, Phase IV (KMG-IV): sequencing the most valuable type-strain genomes for metagenomic binning, comparative biology and taxonomic classification.</title>
        <authorList>
            <person name="Goeker M."/>
        </authorList>
    </citation>
    <scope>NUCLEOTIDE SEQUENCE [LARGE SCALE GENOMIC DNA]</scope>
    <source>
        <strain evidence="8 11">D-501</strain>
    </source>
</reference>
<dbReference type="EMBL" id="CP035708">
    <property type="protein sequence ID" value="QEN00484.1"/>
    <property type="molecule type" value="Genomic_DNA"/>
</dbReference>
<dbReference type="EMBL" id="JBEPLS010000004">
    <property type="protein sequence ID" value="MET3603739.1"/>
    <property type="molecule type" value="Genomic_DNA"/>
</dbReference>
<feature type="transmembrane region" description="Helical" evidence="6">
    <location>
        <begin position="111"/>
        <end position="133"/>
    </location>
</feature>
<dbReference type="OrthoDB" id="5298807at2"/>
<keyword evidence="11" id="KW-1185">Reference proteome</keyword>
<evidence type="ECO:0000313" key="8">
    <source>
        <dbReference type="EMBL" id="MET3603739.1"/>
    </source>
</evidence>
<dbReference type="Proteomes" id="UP000323522">
    <property type="component" value="Chromosome"/>
</dbReference>
<comment type="subcellular location">
    <subcellularLocation>
        <location evidence="1">Cell membrane</location>
        <topology evidence="1">Multi-pass membrane protein</topology>
    </subcellularLocation>
</comment>
<evidence type="ECO:0000259" key="7">
    <source>
        <dbReference type="Pfam" id="PF06271"/>
    </source>
</evidence>
<evidence type="ECO:0000256" key="1">
    <source>
        <dbReference type="ARBA" id="ARBA00004651"/>
    </source>
</evidence>
<protein>
    <submittedName>
        <fullName evidence="8">RDD family membrane protein YckC</fullName>
    </submittedName>
    <submittedName>
        <fullName evidence="9">RDD family protein</fullName>
    </submittedName>
</protein>
<evidence type="ECO:0000256" key="4">
    <source>
        <dbReference type="ARBA" id="ARBA00022989"/>
    </source>
</evidence>
<keyword evidence="4 6" id="KW-1133">Transmembrane helix</keyword>
<keyword evidence="5 6" id="KW-0472">Membrane</keyword>
<sequence>MAAKPALPYTPDDADPAVQPTPPLRRRLAAMLYEGVLLFGVLMIGSLLFAIVTDQRHALNGRIGFQVFLFLLLGLYFCWCWTRGGQTLALKTWHVRLIRLDGRSPGWPQAIARYLLSWLWFVPALLAVQQLGLQSNKSLFGAALLIGMLGYALLALLLPDRQFLHDRLCRTRLITWRPAPRRRA</sequence>
<evidence type="ECO:0000256" key="6">
    <source>
        <dbReference type="SAM" id="Phobius"/>
    </source>
</evidence>
<dbReference type="GO" id="GO:0005886">
    <property type="term" value="C:plasma membrane"/>
    <property type="evidence" value="ECO:0007669"/>
    <property type="project" value="UniProtKB-SubCell"/>
</dbReference>
<dbReference type="PANTHER" id="PTHR36115:SF10">
    <property type="entry name" value="RDD DOMAIN-CONTAINING PROTEIN"/>
    <property type="match status" value="1"/>
</dbReference>
<evidence type="ECO:0000256" key="5">
    <source>
        <dbReference type="ARBA" id="ARBA00023136"/>
    </source>
</evidence>
<evidence type="ECO:0000313" key="11">
    <source>
        <dbReference type="Proteomes" id="UP001549111"/>
    </source>
</evidence>
<feature type="transmembrane region" description="Helical" evidence="6">
    <location>
        <begin position="63"/>
        <end position="82"/>
    </location>
</feature>
<dbReference type="PANTHER" id="PTHR36115">
    <property type="entry name" value="PROLINE-RICH ANTIGEN HOMOLOG-RELATED"/>
    <property type="match status" value="1"/>
</dbReference>